<feature type="compositionally biased region" description="Basic and acidic residues" evidence="1">
    <location>
        <begin position="81"/>
        <end position="91"/>
    </location>
</feature>
<evidence type="ECO:0000256" key="1">
    <source>
        <dbReference type="SAM" id="MobiDB-lite"/>
    </source>
</evidence>
<feature type="region of interest" description="Disordered" evidence="1">
    <location>
        <begin position="1"/>
        <end position="115"/>
    </location>
</feature>
<dbReference type="EMBL" id="JBJQOH010000002">
    <property type="protein sequence ID" value="KAL3695659.1"/>
    <property type="molecule type" value="Genomic_DNA"/>
</dbReference>
<protein>
    <submittedName>
        <fullName evidence="2">Uncharacterized protein</fullName>
    </submittedName>
</protein>
<dbReference type="Proteomes" id="UP001633002">
    <property type="component" value="Unassembled WGS sequence"/>
</dbReference>
<evidence type="ECO:0000313" key="3">
    <source>
        <dbReference type="Proteomes" id="UP001633002"/>
    </source>
</evidence>
<dbReference type="AlphaFoldDB" id="A0ABD3I225"/>
<sequence>MMSFDQVLPLVHSETQTQDKLSLGNHQKEEMKPLERDSMSQELGDKSKGIKFTENGSFMDASNVKDSRGTKFSKAPSGGIIEKHVTEEKQDSFTQKVYESEPDEESAPTREAGEGDLAIKGSGALRDLFVIRSLYLGVRSLKRACFPPLMLIAYVT</sequence>
<accession>A0ABD3I225</accession>
<proteinExistence type="predicted"/>
<comment type="caution">
    <text evidence="2">The sequence shown here is derived from an EMBL/GenBank/DDBJ whole genome shotgun (WGS) entry which is preliminary data.</text>
</comment>
<evidence type="ECO:0000313" key="2">
    <source>
        <dbReference type="EMBL" id="KAL3695659.1"/>
    </source>
</evidence>
<feature type="compositionally biased region" description="Basic and acidic residues" evidence="1">
    <location>
        <begin position="26"/>
        <end position="48"/>
    </location>
</feature>
<name>A0ABD3I225_9MARC</name>
<gene>
    <name evidence="2" type="ORF">R1sor_009735</name>
</gene>
<organism evidence="2 3">
    <name type="scientific">Riccia sorocarpa</name>
    <dbReference type="NCBI Taxonomy" id="122646"/>
    <lineage>
        <taxon>Eukaryota</taxon>
        <taxon>Viridiplantae</taxon>
        <taxon>Streptophyta</taxon>
        <taxon>Embryophyta</taxon>
        <taxon>Marchantiophyta</taxon>
        <taxon>Marchantiopsida</taxon>
        <taxon>Marchantiidae</taxon>
        <taxon>Marchantiales</taxon>
        <taxon>Ricciaceae</taxon>
        <taxon>Riccia</taxon>
    </lineage>
</organism>
<keyword evidence="3" id="KW-1185">Reference proteome</keyword>
<reference evidence="2 3" key="1">
    <citation type="submission" date="2024-09" db="EMBL/GenBank/DDBJ databases">
        <title>Chromosome-scale assembly of Riccia sorocarpa.</title>
        <authorList>
            <person name="Paukszto L."/>
        </authorList>
    </citation>
    <scope>NUCLEOTIDE SEQUENCE [LARGE SCALE GENOMIC DNA]</scope>
    <source>
        <strain evidence="2">LP-2024</strain>
        <tissue evidence="2">Aerial parts of the thallus</tissue>
    </source>
</reference>